<comment type="caution">
    <text evidence="1">The sequence shown here is derived from an EMBL/GenBank/DDBJ whole genome shotgun (WGS) entry which is preliminary data.</text>
</comment>
<proteinExistence type="predicted"/>
<sequence>MFVVRVIGYPIDWNGAIPIDCYINPNGNVIINTIQLDIIGDLPIRLRLYEYSRLSGAQTVAIWEAAIKYACESKICR</sequence>
<dbReference type="Proteomes" id="UP000324800">
    <property type="component" value="Unassembled WGS sequence"/>
</dbReference>
<protein>
    <submittedName>
        <fullName evidence="1">Uncharacterized protein</fullName>
    </submittedName>
</protein>
<accession>A0A5J4PWR9</accession>
<dbReference type="EMBL" id="SNRW01048014">
    <property type="protein sequence ID" value="KAA6314107.1"/>
    <property type="molecule type" value="Genomic_DNA"/>
</dbReference>
<dbReference type="AlphaFoldDB" id="A0A5J4PWR9"/>
<evidence type="ECO:0000313" key="2">
    <source>
        <dbReference type="Proteomes" id="UP000324800"/>
    </source>
</evidence>
<name>A0A5J4PWR9_9EUKA</name>
<gene>
    <name evidence="1" type="ORF">EZS28_055640</name>
</gene>
<evidence type="ECO:0000313" key="1">
    <source>
        <dbReference type="EMBL" id="KAA6314107.1"/>
    </source>
</evidence>
<organism evidence="1 2">
    <name type="scientific">Streblomastix strix</name>
    <dbReference type="NCBI Taxonomy" id="222440"/>
    <lineage>
        <taxon>Eukaryota</taxon>
        <taxon>Metamonada</taxon>
        <taxon>Preaxostyla</taxon>
        <taxon>Oxymonadida</taxon>
        <taxon>Streblomastigidae</taxon>
        <taxon>Streblomastix</taxon>
    </lineage>
</organism>
<reference evidence="1 2" key="1">
    <citation type="submission" date="2019-03" db="EMBL/GenBank/DDBJ databases">
        <title>Single cell metagenomics reveals metabolic interactions within the superorganism composed of flagellate Streblomastix strix and complex community of Bacteroidetes bacteria on its surface.</title>
        <authorList>
            <person name="Treitli S.C."/>
            <person name="Kolisko M."/>
            <person name="Husnik F."/>
            <person name="Keeling P."/>
            <person name="Hampl V."/>
        </authorList>
    </citation>
    <scope>NUCLEOTIDE SEQUENCE [LARGE SCALE GENOMIC DNA]</scope>
    <source>
        <strain evidence="1">ST1C</strain>
    </source>
</reference>